<dbReference type="InterPro" id="IPR041479">
    <property type="entry name" value="TetR_CgmR_C"/>
</dbReference>
<keyword evidence="3" id="KW-0804">Transcription</keyword>
<dbReference type="Pfam" id="PF17937">
    <property type="entry name" value="TetR_C_28"/>
    <property type="match status" value="1"/>
</dbReference>
<evidence type="ECO:0000256" key="1">
    <source>
        <dbReference type="ARBA" id="ARBA00023015"/>
    </source>
</evidence>
<protein>
    <submittedName>
        <fullName evidence="6">TetR/AcrR family transcriptional regulator</fullName>
    </submittedName>
</protein>
<dbReference type="PANTHER" id="PTHR47506">
    <property type="entry name" value="TRANSCRIPTIONAL REGULATORY PROTEIN"/>
    <property type="match status" value="1"/>
</dbReference>
<evidence type="ECO:0000313" key="7">
    <source>
        <dbReference type="Proteomes" id="UP001061862"/>
    </source>
</evidence>
<organism evidence="6 7">
    <name type="scientific">Devosia neptuniae</name>
    <dbReference type="NCBI Taxonomy" id="191302"/>
    <lineage>
        <taxon>Bacteria</taxon>
        <taxon>Pseudomonadati</taxon>
        <taxon>Pseudomonadota</taxon>
        <taxon>Alphaproteobacteria</taxon>
        <taxon>Hyphomicrobiales</taxon>
        <taxon>Devosiaceae</taxon>
        <taxon>Devosia</taxon>
    </lineage>
</organism>
<evidence type="ECO:0000256" key="2">
    <source>
        <dbReference type="ARBA" id="ARBA00023125"/>
    </source>
</evidence>
<dbReference type="RefSeq" id="WP_262170790.1">
    <property type="nucleotide sequence ID" value="NZ_CP104965.1"/>
</dbReference>
<dbReference type="Proteomes" id="UP001061862">
    <property type="component" value="Chromosome"/>
</dbReference>
<accession>A0ABY6CGL8</accession>
<dbReference type="Pfam" id="PF00440">
    <property type="entry name" value="TetR_N"/>
    <property type="match status" value="1"/>
</dbReference>
<reference evidence="6 7" key="1">
    <citation type="submission" date="2022-09" db="EMBL/GenBank/DDBJ databases">
        <title>Interaction between co-microsymbionts with complementary sets of symbiotic genes in legume-rhizobium systems.</title>
        <authorList>
            <person name="Safronova V."/>
            <person name="Sazanova A."/>
            <person name="Afonin A."/>
            <person name="Chirak E."/>
        </authorList>
    </citation>
    <scope>NUCLEOTIDE SEQUENCE [LARGE SCALE GENOMIC DNA]</scope>
    <source>
        <strain evidence="6 7">A18/4-1</strain>
    </source>
</reference>
<evidence type="ECO:0000256" key="4">
    <source>
        <dbReference type="PROSITE-ProRule" id="PRU00335"/>
    </source>
</evidence>
<proteinExistence type="predicted"/>
<keyword evidence="2 4" id="KW-0238">DNA-binding</keyword>
<name>A0ABY6CGL8_9HYPH</name>
<keyword evidence="7" id="KW-1185">Reference proteome</keyword>
<dbReference type="PANTHER" id="PTHR47506:SF6">
    <property type="entry name" value="HTH-TYPE TRANSCRIPTIONAL REPRESSOR NEMR"/>
    <property type="match status" value="1"/>
</dbReference>
<sequence>MMGRRQTIDRGTILDAAEQVVLRDGAAHLTIDAVAAEAGVSKGGVLYAYASKDILIDAMLERVVAVYDKLAEQFLAEAGDHSERHILAHVQASAGADPTSGGRAAALMASFIRSPQFRSSTIDYYRGLFARIDPATERGRRARLALLAAEGAFTLRGFGLHPFSDAEWQTIHDDIIAVLLS</sequence>
<evidence type="ECO:0000256" key="3">
    <source>
        <dbReference type="ARBA" id="ARBA00023163"/>
    </source>
</evidence>
<dbReference type="PRINTS" id="PR00455">
    <property type="entry name" value="HTHTETR"/>
</dbReference>
<dbReference type="Gene3D" id="1.10.357.10">
    <property type="entry name" value="Tetracycline Repressor, domain 2"/>
    <property type="match status" value="1"/>
</dbReference>
<feature type="domain" description="HTH tetR-type" evidence="5">
    <location>
        <begin position="7"/>
        <end position="67"/>
    </location>
</feature>
<dbReference type="EMBL" id="CP104965">
    <property type="protein sequence ID" value="UXN71305.1"/>
    <property type="molecule type" value="Genomic_DNA"/>
</dbReference>
<evidence type="ECO:0000259" key="5">
    <source>
        <dbReference type="PROSITE" id="PS50977"/>
    </source>
</evidence>
<dbReference type="InterPro" id="IPR009057">
    <property type="entry name" value="Homeodomain-like_sf"/>
</dbReference>
<evidence type="ECO:0000313" key="6">
    <source>
        <dbReference type="EMBL" id="UXN71305.1"/>
    </source>
</evidence>
<dbReference type="InterPro" id="IPR001647">
    <property type="entry name" value="HTH_TetR"/>
</dbReference>
<gene>
    <name evidence="6" type="ORF">N8A98_09070</name>
</gene>
<feature type="DNA-binding region" description="H-T-H motif" evidence="4">
    <location>
        <begin position="30"/>
        <end position="49"/>
    </location>
</feature>
<keyword evidence="1" id="KW-0805">Transcription regulation</keyword>
<dbReference type="SUPFAM" id="SSF46689">
    <property type="entry name" value="Homeodomain-like"/>
    <property type="match status" value="1"/>
</dbReference>
<dbReference type="PROSITE" id="PS50977">
    <property type="entry name" value="HTH_TETR_2"/>
    <property type="match status" value="1"/>
</dbReference>